<keyword evidence="1" id="KW-0472">Membrane</keyword>
<dbReference type="EMBL" id="CP007264">
    <property type="protein sequence ID" value="AHL22219.1"/>
    <property type="molecule type" value="Genomic_DNA"/>
</dbReference>
<name>W8PJG9_9EURY</name>
<feature type="domain" description="DUF835" evidence="2">
    <location>
        <begin position="230"/>
        <end position="362"/>
    </location>
</feature>
<proteinExistence type="predicted"/>
<protein>
    <submittedName>
        <fullName evidence="3">Putative membrane protein, conserved</fullName>
    </submittedName>
</protein>
<reference evidence="3 4" key="1">
    <citation type="submission" date="2014-02" db="EMBL/GenBank/DDBJ databases">
        <title>Genome Sequence of an Hyperthermophilic Archaeon, Thermococcus nautili 30-1, producing viral vesicles.</title>
        <authorList>
            <person name="Oberto J."/>
            <person name="Gaudin M."/>
            <person name="Cossu M."/>
            <person name="Gorlas A."/>
            <person name="Slesarev A."/>
            <person name="Marguet E."/>
            <person name="Forterre P."/>
        </authorList>
    </citation>
    <scope>NUCLEOTIDE SEQUENCE [LARGE SCALE GENOMIC DNA]</scope>
    <source>
        <strain evidence="3 4">30-1</strain>
    </source>
</reference>
<dbReference type="HOGENOM" id="CLU_063611_0_0_2"/>
<gene>
    <name evidence="3" type="ORF">BD01_0595</name>
</gene>
<keyword evidence="1" id="KW-1133">Transmembrane helix</keyword>
<dbReference type="Proteomes" id="UP000019434">
    <property type="component" value="Chromosome"/>
</dbReference>
<evidence type="ECO:0000313" key="3">
    <source>
        <dbReference type="EMBL" id="AHL22219.1"/>
    </source>
</evidence>
<feature type="transmembrane region" description="Helical" evidence="1">
    <location>
        <begin position="68"/>
        <end position="85"/>
    </location>
</feature>
<dbReference type="RefSeq" id="WP_051482156.1">
    <property type="nucleotide sequence ID" value="NZ_CP007264.1"/>
</dbReference>
<accession>W8PJG9</accession>
<feature type="transmembrane region" description="Helical" evidence="1">
    <location>
        <begin position="6"/>
        <end position="26"/>
    </location>
</feature>
<organism evidence="3 4">
    <name type="scientific">Thermococcus nautili</name>
    <dbReference type="NCBI Taxonomy" id="195522"/>
    <lineage>
        <taxon>Archaea</taxon>
        <taxon>Methanobacteriati</taxon>
        <taxon>Methanobacteriota</taxon>
        <taxon>Thermococci</taxon>
        <taxon>Thermococcales</taxon>
        <taxon>Thermococcaceae</taxon>
        <taxon>Thermococcus</taxon>
    </lineage>
</organism>
<dbReference type="InterPro" id="IPR008553">
    <property type="entry name" value="DUF835"/>
</dbReference>
<dbReference type="STRING" id="195522.BD01_0595"/>
<feature type="transmembrane region" description="Helical" evidence="1">
    <location>
        <begin position="97"/>
        <end position="117"/>
    </location>
</feature>
<sequence>MGVNDIMPFVSGLLVMIADLTAFALIMRVYLKRRRRSALFFSVAWIADFIMVALSASTNRVLQTIAELSLTIFAMLMFVGAVRLLEEESIPLSHSTLKKMGLMAPIFYGFVVAVYRFTGNADWALTAGVSLGVSGAFVFASGVLLKPIEAIYKKPAKVLYLSVLLFGLHLVPAALFGLYEWYLPIGFTLSTALTVMMAYSMYRLTSTREFLEGSIDVKAPEIHSGTIIVQPKEFETLLPKLENAPVLAFLRDLEYSREGWRTYFVTAVPFRRENIAGTLNPTELAKMTEITFQYLEETARMGIPGVVVLDCIEYLSMYNSWDSLMKFLSKLRDLVMVKGGTLILVIDRNSVEERLFNQLRKLLE</sequence>
<evidence type="ECO:0000259" key="2">
    <source>
        <dbReference type="Pfam" id="PF05763"/>
    </source>
</evidence>
<dbReference type="GeneID" id="82171713"/>
<evidence type="ECO:0000313" key="4">
    <source>
        <dbReference type="Proteomes" id="UP000019434"/>
    </source>
</evidence>
<dbReference type="eggNOG" id="arCOG03805">
    <property type="taxonomic scope" value="Archaea"/>
</dbReference>
<feature type="transmembrane region" description="Helical" evidence="1">
    <location>
        <begin position="123"/>
        <end position="145"/>
    </location>
</feature>
<dbReference type="Pfam" id="PF05763">
    <property type="entry name" value="DUF835"/>
    <property type="match status" value="1"/>
</dbReference>
<dbReference type="KEGG" id="tnu:BD01_0595"/>
<evidence type="ECO:0000256" key="1">
    <source>
        <dbReference type="SAM" id="Phobius"/>
    </source>
</evidence>
<dbReference type="AlphaFoldDB" id="W8PJG9"/>
<keyword evidence="4" id="KW-1185">Reference proteome</keyword>
<feature type="transmembrane region" description="Helical" evidence="1">
    <location>
        <begin position="157"/>
        <end position="175"/>
    </location>
</feature>
<feature type="transmembrane region" description="Helical" evidence="1">
    <location>
        <begin position="38"/>
        <end position="56"/>
    </location>
</feature>
<feature type="transmembrane region" description="Helical" evidence="1">
    <location>
        <begin position="181"/>
        <end position="202"/>
    </location>
</feature>
<keyword evidence="1" id="KW-0812">Transmembrane</keyword>
<dbReference type="OrthoDB" id="86229at2157"/>